<reference evidence="2" key="1">
    <citation type="submission" date="2023-10" db="EMBL/GenBank/DDBJ databases">
        <title>Genome assemblies of two species of porcelain crab, Petrolisthes cinctipes and Petrolisthes manimaculis (Anomura: Porcellanidae).</title>
        <authorList>
            <person name="Angst P."/>
        </authorList>
    </citation>
    <scope>NUCLEOTIDE SEQUENCE</scope>
    <source>
        <strain evidence="2">PB745_01</strain>
        <tissue evidence="2">Gill</tissue>
    </source>
</reference>
<comment type="caution">
    <text evidence="2">The sequence shown here is derived from an EMBL/GenBank/DDBJ whole genome shotgun (WGS) entry which is preliminary data.</text>
</comment>
<evidence type="ECO:0000256" key="1">
    <source>
        <dbReference type="SAM" id="Phobius"/>
    </source>
</evidence>
<feature type="transmembrane region" description="Helical" evidence="1">
    <location>
        <begin position="45"/>
        <end position="66"/>
    </location>
</feature>
<keyword evidence="1" id="KW-0472">Membrane</keyword>
<sequence>MQQHDYLARVNDLAHPTSLVYPFVVGVFACIAIIIVVLISFYNSYIALVACAFIFMVVLITAYIRFCRRRKFALKMMAQVNGSLGMNTVHGEVCKKMSGRAELEYLDSTEIHLPQTPTSMSAAAADDDNGDGVVVNVRESELYSTIYDIHFSKDPSSHFYPNFRKEAESDPEKDKLYINSRRSLVQKASMEGTNLVQKTSVEGTNLVQKTSVEGTEDDVTMLYSDVMDINEGTTLKDKEEHKEG</sequence>
<name>A0AAE1GKS5_PETCI</name>
<accession>A0AAE1GKS5</accession>
<organism evidence="2 3">
    <name type="scientific">Petrolisthes cinctipes</name>
    <name type="common">Flat porcelain crab</name>
    <dbReference type="NCBI Taxonomy" id="88211"/>
    <lineage>
        <taxon>Eukaryota</taxon>
        <taxon>Metazoa</taxon>
        <taxon>Ecdysozoa</taxon>
        <taxon>Arthropoda</taxon>
        <taxon>Crustacea</taxon>
        <taxon>Multicrustacea</taxon>
        <taxon>Malacostraca</taxon>
        <taxon>Eumalacostraca</taxon>
        <taxon>Eucarida</taxon>
        <taxon>Decapoda</taxon>
        <taxon>Pleocyemata</taxon>
        <taxon>Anomura</taxon>
        <taxon>Galatheoidea</taxon>
        <taxon>Porcellanidae</taxon>
        <taxon>Petrolisthes</taxon>
    </lineage>
</organism>
<dbReference type="AlphaFoldDB" id="A0AAE1GKS5"/>
<keyword evidence="1" id="KW-1133">Transmembrane helix</keyword>
<feature type="transmembrane region" description="Helical" evidence="1">
    <location>
        <begin position="20"/>
        <end position="39"/>
    </location>
</feature>
<evidence type="ECO:0000313" key="2">
    <source>
        <dbReference type="EMBL" id="KAK3894540.1"/>
    </source>
</evidence>
<proteinExistence type="predicted"/>
<gene>
    <name evidence="2" type="ORF">Pcinc_001696</name>
</gene>
<keyword evidence="3" id="KW-1185">Reference proteome</keyword>
<keyword evidence="1" id="KW-0812">Transmembrane</keyword>
<protein>
    <submittedName>
        <fullName evidence="2">Uncharacterized protein</fullName>
    </submittedName>
</protein>
<dbReference type="Proteomes" id="UP001286313">
    <property type="component" value="Unassembled WGS sequence"/>
</dbReference>
<dbReference type="EMBL" id="JAWQEG010000106">
    <property type="protein sequence ID" value="KAK3894540.1"/>
    <property type="molecule type" value="Genomic_DNA"/>
</dbReference>
<evidence type="ECO:0000313" key="3">
    <source>
        <dbReference type="Proteomes" id="UP001286313"/>
    </source>
</evidence>